<dbReference type="PROSITE" id="PS50119">
    <property type="entry name" value="ZF_BBOX"/>
    <property type="match status" value="1"/>
</dbReference>
<keyword evidence="3 7" id="KW-0863">Zinc-finger</keyword>
<dbReference type="PROSITE" id="PS00518">
    <property type="entry name" value="ZF_RING_1"/>
    <property type="match status" value="1"/>
</dbReference>
<evidence type="ECO:0000256" key="2">
    <source>
        <dbReference type="ARBA" id="ARBA00022723"/>
    </source>
</evidence>
<dbReference type="AlphaFoldDB" id="A0A8C5WGK8"/>
<dbReference type="CDD" id="cd19800">
    <property type="entry name" value="Bbox2_xNF7-like"/>
    <property type="match status" value="1"/>
</dbReference>
<dbReference type="SMART" id="SM00298">
    <property type="entry name" value="CHROMO"/>
    <property type="match status" value="1"/>
</dbReference>
<dbReference type="InterPro" id="IPR050143">
    <property type="entry name" value="TRIM/RBCC"/>
</dbReference>
<dbReference type="InterPro" id="IPR003877">
    <property type="entry name" value="SPRY_dom"/>
</dbReference>
<dbReference type="InterPro" id="IPR000315">
    <property type="entry name" value="Znf_B-box"/>
</dbReference>
<dbReference type="InterPro" id="IPR000953">
    <property type="entry name" value="Chromo/chromo_shadow_dom"/>
</dbReference>
<feature type="domain" description="RING-type" evidence="10">
    <location>
        <begin position="212"/>
        <end position="252"/>
    </location>
</feature>
<dbReference type="SMART" id="SM00336">
    <property type="entry name" value="BBOX"/>
    <property type="match status" value="1"/>
</dbReference>
<dbReference type="Pfam" id="PF00622">
    <property type="entry name" value="SPRY"/>
    <property type="match status" value="1"/>
</dbReference>
<accession>A0A8C5WGK8</accession>
<dbReference type="InterPro" id="IPR003879">
    <property type="entry name" value="Butyrophylin_SPRY"/>
</dbReference>
<dbReference type="InterPro" id="IPR016197">
    <property type="entry name" value="Chromo-like_dom_sf"/>
</dbReference>
<evidence type="ECO:0000313" key="13">
    <source>
        <dbReference type="Ensembl" id="ENSLLEP00000036672.1"/>
    </source>
</evidence>
<dbReference type="InterPro" id="IPR017907">
    <property type="entry name" value="Znf_RING_CS"/>
</dbReference>
<keyword evidence="4" id="KW-0862">Zinc</keyword>
<reference evidence="13" key="2">
    <citation type="submission" date="2025-09" db="UniProtKB">
        <authorList>
            <consortium name="Ensembl"/>
        </authorList>
    </citation>
    <scope>IDENTIFICATION</scope>
</reference>
<dbReference type="InterPro" id="IPR003649">
    <property type="entry name" value="Bbox_C"/>
</dbReference>
<dbReference type="InterPro" id="IPR043136">
    <property type="entry name" value="B30.2/SPRY_sf"/>
</dbReference>
<feature type="region of interest" description="Disordered" evidence="9">
    <location>
        <begin position="36"/>
        <end position="87"/>
    </location>
</feature>
<dbReference type="InterPro" id="IPR025995">
    <property type="entry name" value="Tudor-knot"/>
</dbReference>
<evidence type="ECO:0000259" key="11">
    <source>
        <dbReference type="PROSITE" id="PS50119"/>
    </source>
</evidence>
<keyword evidence="2" id="KW-0479">Metal-binding</keyword>
<proteinExistence type="predicted"/>
<evidence type="ECO:0000313" key="14">
    <source>
        <dbReference type="Proteomes" id="UP000694569"/>
    </source>
</evidence>
<dbReference type="SUPFAM" id="SSF54160">
    <property type="entry name" value="Chromo domain-like"/>
    <property type="match status" value="1"/>
</dbReference>
<feature type="coiled-coil region" evidence="8">
    <location>
        <begin position="414"/>
        <end position="441"/>
    </location>
</feature>
<comment type="function">
    <text evidence="6">Transcription factor that determines dorsal-ventral body axis.</text>
</comment>
<dbReference type="SMART" id="SM00589">
    <property type="entry name" value="PRY"/>
    <property type="match status" value="1"/>
</dbReference>
<dbReference type="InterPro" id="IPR013320">
    <property type="entry name" value="ConA-like_dom_sf"/>
</dbReference>
<dbReference type="Pfam" id="PF11717">
    <property type="entry name" value="Tudor-knot"/>
    <property type="match status" value="1"/>
</dbReference>
<dbReference type="SUPFAM" id="SSF57845">
    <property type="entry name" value="B-box zinc-binding domain"/>
    <property type="match status" value="1"/>
</dbReference>
<dbReference type="Gene3D" id="2.30.30.140">
    <property type="match status" value="1"/>
</dbReference>
<dbReference type="PROSITE" id="PS50089">
    <property type="entry name" value="ZF_RING_2"/>
    <property type="match status" value="1"/>
</dbReference>
<dbReference type="Pfam" id="PF00643">
    <property type="entry name" value="zf-B_box"/>
    <property type="match status" value="1"/>
</dbReference>
<dbReference type="GeneTree" id="ENSGT00940000160707"/>
<evidence type="ECO:0000256" key="8">
    <source>
        <dbReference type="SAM" id="Coils"/>
    </source>
</evidence>
<feature type="compositionally biased region" description="Acidic residues" evidence="9">
    <location>
        <begin position="44"/>
        <end position="86"/>
    </location>
</feature>
<dbReference type="SUPFAM" id="SSF57850">
    <property type="entry name" value="RING/U-box"/>
    <property type="match status" value="1"/>
</dbReference>
<dbReference type="FunFam" id="2.60.120.920:FF:000004">
    <property type="entry name" value="Butyrophilin subfamily 1 member A1"/>
    <property type="match status" value="1"/>
</dbReference>
<dbReference type="Gene3D" id="3.30.160.60">
    <property type="entry name" value="Classic Zinc Finger"/>
    <property type="match status" value="1"/>
</dbReference>
<dbReference type="Gene3D" id="3.30.40.10">
    <property type="entry name" value="Zinc/RING finger domain, C3HC4 (zinc finger)"/>
    <property type="match status" value="1"/>
</dbReference>
<dbReference type="OrthoDB" id="128536at2759"/>
<dbReference type="Ensembl" id="ENSLLET00000038090.1">
    <property type="protein sequence ID" value="ENSLLEP00000036672.1"/>
    <property type="gene ID" value="ENSLLEG00000023229.1"/>
</dbReference>
<dbReference type="Gene3D" id="2.60.120.920">
    <property type="match status" value="1"/>
</dbReference>
<dbReference type="SMART" id="SM00502">
    <property type="entry name" value="BBC"/>
    <property type="match status" value="1"/>
</dbReference>
<dbReference type="GO" id="GO:0008270">
    <property type="term" value="F:zinc ion binding"/>
    <property type="evidence" value="ECO:0007669"/>
    <property type="project" value="UniProtKB-KW"/>
</dbReference>
<feature type="compositionally biased region" description="Basic and acidic residues" evidence="9">
    <location>
        <begin position="164"/>
        <end position="185"/>
    </location>
</feature>
<feature type="domain" description="B box-type" evidence="11">
    <location>
        <begin position="293"/>
        <end position="334"/>
    </location>
</feature>
<feature type="domain" description="B30.2/SPRY" evidence="12">
    <location>
        <begin position="488"/>
        <end position="682"/>
    </location>
</feature>
<dbReference type="PRINTS" id="PR01407">
    <property type="entry name" value="BUTYPHLNCDUF"/>
</dbReference>
<dbReference type="Pfam" id="PF13765">
    <property type="entry name" value="PRY"/>
    <property type="match status" value="1"/>
</dbReference>
<dbReference type="Pfam" id="PF15227">
    <property type="entry name" value="zf-C3HC4_4"/>
    <property type="match status" value="1"/>
</dbReference>
<dbReference type="InterPro" id="IPR001870">
    <property type="entry name" value="B30.2/SPRY"/>
</dbReference>
<dbReference type="InterPro" id="IPR006574">
    <property type="entry name" value="PRY"/>
</dbReference>
<evidence type="ECO:0000256" key="5">
    <source>
        <dbReference type="ARBA" id="ARBA00023054"/>
    </source>
</evidence>
<dbReference type="SMART" id="SM00449">
    <property type="entry name" value="SPRY"/>
    <property type="match status" value="1"/>
</dbReference>
<evidence type="ECO:0000256" key="9">
    <source>
        <dbReference type="SAM" id="MobiDB-lite"/>
    </source>
</evidence>
<dbReference type="Proteomes" id="UP000694569">
    <property type="component" value="Unplaced"/>
</dbReference>
<evidence type="ECO:0000256" key="1">
    <source>
        <dbReference type="ARBA" id="ARBA00004123"/>
    </source>
</evidence>
<evidence type="ECO:0000256" key="7">
    <source>
        <dbReference type="PROSITE-ProRule" id="PRU00024"/>
    </source>
</evidence>
<sequence length="682" mass="76522">MGRGDARFALSLPSLTLSVCPSGSLSADMASVATAEADKNDSLTGEEADCNTEDAMDDEDDGENGDDGAEAVDDEEEEEEEEEEEVIVNVGSTYSCKRQDATFHNAEVIKTRMNKQAGREEFYVHYVGLNRRQNEWVDKTRLVLSKVAKEESKEETNGTDQDVVEIKEQEPKATPKRKLEELEQDSKKVKVEDSCGNSSVGPGGDFAEELTCPLCVELFKDPVMVECGHNFCRICIDKAWGTQDSFTCPDCKEVLTDRRYTTNRALANLVKKTATTPTVTVSTPSTPVEKKARLTENCPEHDERLKLYCKDDGTLGCVICRDSLKHASHNFLPILDAVGVYREELVAIVSPLEASLKVTEQLNSQQNEKITQHKHNISEYKCHIELQFEKLQNFLKEKQQKLLEQLQQHGDSVLKQMEENLIKMQENRDNIKQTIAVANERVNDKDSITFLTDIKSFIEKCLAQQQDVISSGNTLLSKDLCQGTFKGPLQFIVWKQMKDFIVPYLSPMMLDPSTAHPNLLLSDGLTSVKYGDAKLPLPDNPKRFSQCILVLGAQGFESGRHYWEVEVGDKTAWDVGMASESSNRKGKIKLNPKNGYWAIWLRNGNAYKALESPSKALVLANKPKKIGVYVDYEGGQVSFYNADDMTAIYTFNATFTEKLYPYLSPFLHDSGRNAEPLRLVHN</sequence>
<dbReference type="GO" id="GO:0005634">
    <property type="term" value="C:nucleus"/>
    <property type="evidence" value="ECO:0007669"/>
    <property type="project" value="UniProtKB-SubCell"/>
</dbReference>
<dbReference type="CDD" id="cd13733">
    <property type="entry name" value="SPRY_PRY_C-I_1"/>
    <property type="match status" value="1"/>
</dbReference>
<protein>
    <submittedName>
        <fullName evidence="13">Uncharacterized protein</fullName>
    </submittedName>
</protein>
<keyword evidence="5 8" id="KW-0175">Coiled coil</keyword>
<evidence type="ECO:0000259" key="10">
    <source>
        <dbReference type="PROSITE" id="PS50089"/>
    </source>
</evidence>
<evidence type="ECO:0000256" key="3">
    <source>
        <dbReference type="ARBA" id="ARBA00022771"/>
    </source>
</evidence>
<dbReference type="InterPro" id="IPR013083">
    <property type="entry name" value="Znf_RING/FYVE/PHD"/>
</dbReference>
<name>A0A8C5WGK8_9ANUR</name>
<reference evidence="13" key="1">
    <citation type="submission" date="2025-08" db="UniProtKB">
        <authorList>
            <consortium name="Ensembl"/>
        </authorList>
    </citation>
    <scope>IDENTIFICATION</scope>
</reference>
<comment type="subcellular location">
    <subcellularLocation>
        <location evidence="1">Nucleus</location>
    </subcellularLocation>
</comment>
<keyword evidence="14" id="KW-1185">Reference proteome</keyword>
<dbReference type="PROSITE" id="PS50188">
    <property type="entry name" value="B302_SPRY"/>
    <property type="match status" value="1"/>
</dbReference>
<evidence type="ECO:0000256" key="6">
    <source>
        <dbReference type="ARBA" id="ARBA00053889"/>
    </source>
</evidence>
<dbReference type="PANTHER" id="PTHR24103">
    <property type="entry name" value="E3 UBIQUITIN-PROTEIN LIGASE TRIM"/>
    <property type="match status" value="1"/>
</dbReference>
<dbReference type="InterPro" id="IPR001841">
    <property type="entry name" value="Znf_RING"/>
</dbReference>
<dbReference type="SMART" id="SM00184">
    <property type="entry name" value="RING"/>
    <property type="match status" value="1"/>
</dbReference>
<dbReference type="CDD" id="cd18984">
    <property type="entry name" value="CBD_MOF_like"/>
    <property type="match status" value="1"/>
</dbReference>
<feature type="region of interest" description="Disordered" evidence="9">
    <location>
        <begin position="149"/>
        <end position="185"/>
    </location>
</feature>
<evidence type="ECO:0000256" key="4">
    <source>
        <dbReference type="ARBA" id="ARBA00022833"/>
    </source>
</evidence>
<dbReference type="SUPFAM" id="SSF49899">
    <property type="entry name" value="Concanavalin A-like lectins/glucanases"/>
    <property type="match status" value="1"/>
</dbReference>
<evidence type="ECO:0000259" key="12">
    <source>
        <dbReference type="PROSITE" id="PS50188"/>
    </source>
</evidence>
<organism evidence="13 14">
    <name type="scientific">Leptobrachium leishanense</name>
    <name type="common">Leishan spiny toad</name>
    <dbReference type="NCBI Taxonomy" id="445787"/>
    <lineage>
        <taxon>Eukaryota</taxon>
        <taxon>Metazoa</taxon>
        <taxon>Chordata</taxon>
        <taxon>Craniata</taxon>
        <taxon>Vertebrata</taxon>
        <taxon>Euteleostomi</taxon>
        <taxon>Amphibia</taxon>
        <taxon>Batrachia</taxon>
        <taxon>Anura</taxon>
        <taxon>Pelobatoidea</taxon>
        <taxon>Megophryidae</taxon>
        <taxon>Leptobrachium</taxon>
    </lineage>
</organism>